<evidence type="ECO:0000256" key="5">
    <source>
        <dbReference type="ARBA" id="ARBA00023049"/>
    </source>
</evidence>
<keyword evidence="1 6" id="KW-0645">Protease</keyword>
<dbReference type="CDD" id="cd07342">
    <property type="entry name" value="M48C_Oma1_like"/>
    <property type="match status" value="1"/>
</dbReference>
<feature type="chain" id="PRO_5047540089" evidence="8">
    <location>
        <begin position="27"/>
        <end position="367"/>
    </location>
</feature>
<feature type="compositionally biased region" description="Low complexity" evidence="7">
    <location>
        <begin position="47"/>
        <end position="61"/>
    </location>
</feature>
<keyword evidence="11" id="KW-1185">Reference proteome</keyword>
<dbReference type="GO" id="GO:0008237">
    <property type="term" value="F:metallopeptidase activity"/>
    <property type="evidence" value="ECO:0007669"/>
    <property type="project" value="UniProtKB-KW"/>
</dbReference>
<dbReference type="RefSeq" id="WP_378998176.1">
    <property type="nucleotide sequence ID" value="NZ_JBHSMT010000026.1"/>
</dbReference>
<evidence type="ECO:0000256" key="4">
    <source>
        <dbReference type="ARBA" id="ARBA00022833"/>
    </source>
</evidence>
<dbReference type="Gene3D" id="2.30.42.10">
    <property type="match status" value="1"/>
</dbReference>
<sequence>MRLASYTQWLTFKPYAAATLPLLLLAACSTPGEVAPGAQKPPVATGTTQPAPKPAASTATPEQAELRALVVQQDRLYDVAAPLLVNNAELCRNNARNLLGFTAKTKFSYSAEFIDAATAMGLTDQLQVAGVLAGSGAARVGLKRGDLLVSIQDKPAPTGADAERKTALMLGALVNGRNSIKVTIARDGNNQPLNVALTRACAFGIELGNTDNVNSYADGRRVLITSGMMKFVQSDDELAYVIAREMAHNTLTHPAKQRITATMSGIIDNLMRLRPDTSSLGGSAGVKPYTQQQDAAADKLALFMVARAGYKIENAAAFWQRLATQYPVTVLNAHTAIHPATAYRLSAIQQAVQDIQAKQAAGAKLVQ</sequence>
<evidence type="ECO:0000256" key="3">
    <source>
        <dbReference type="ARBA" id="ARBA00022801"/>
    </source>
</evidence>
<evidence type="ECO:0000256" key="2">
    <source>
        <dbReference type="ARBA" id="ARBA00022723"/>
    </source>
</evidence>
<evidence type="ECO:0000256" key="6">
    <source>
        <dbReference type="RuleBase" id="RU003983"/>
    </source>
</evidence>
<comment type="cofactor">
    <cofactor evidence="6">
        <name>Zn(2+)</name>
        <dbReference type="ChEBI" id="CHEBI:29105"/>
    </cofactor>
    <text evidence="6">Binds 1 zinc ion per subunit.</text>
</comment>
<dbReference type="SUPFAM" id="SSF50156">
    <property type="entry name" value="PDZ domain-like"/>
    <property type="match status" value="1"/>
</dbReference>
<keyword evidence="8" id="KW-0732">Signal</keyword>
<dbReference type="InterPro" id="IPR001915">
    <property type="entry name" value="Peptidase_M48"/>
</dbReference>
<keyword evidence="4 6" id="KW-0862">Zinc</keyword>
<dbReference type="InterPro" id="IPR036034">
    <property type="entry name" value="PDZ_sf"/>
</dbReference>
<keyword evidence="2" id="KW-0479">Metal-binding</keyword>
<dbReference type="Pfam" id="PF01435">
    <property type="entry name" value="Peptidase_M48"/>
    <property type="match status" value="1"/>
</dbReference>
<feature type="signal peptide" evidence="8">
    <location>
        <begin position="1"/>
        <end position="26"/>
    </location>
</feature>
<evidence type="ECO:0000259" key="9">
    <source>
        <dbReference type="Pfam" id="PF01435"/>
    </source>
</evidence>
<evidence type="ECO:0000313" key="11">
    <source>
        <dbReference type="Proteomes" id="UP001596045"/>
    </source>
</evidence>
<proteinExistence type="inferred from homology"/>
<accession>A0ABW0MA83</accession>
<organism evidence="10 11">
    <name type="scientific">Paraherbaspirillum soli</name>
    <dbReference type="NCBI Taxonomy" id="631222"/>
    <lineage>
        <taxon>Bacteria</taxon>
        <taxon>Pseudomonadati</taxon>
        <taxon>Pseudomonadota</taxon>
        <taxon>Betaproteobacteria</taxon>
        <taxon>Burkholderiales</taxon>
        <taxon>Oxalobacteraceae</taxon>
        <taxon>Paraherbaspirillum</taxon>
    </lineage>
</organism>
<dbReference type="InterPro" id="IPR051156">
    <property type="entry name" value="Mito/Outer_Membr_Metalloprot"/>
</dbReference>
<evidence type="ECO:0000256" key="8">
    <source>
        <dbReference type="SAM" id="SignalP"/>
    </source>
</evidence>
<evidence type="ECO:0000256" key="7">
    <source>
        <dbReference type="SAM" id="MobiDB-lite"/>
    </source>
</evidence>
<evidence type="ECO:0000313" key="10">
    <source>
        <dbReference type="EMBL" id="MFC5475069.1"/>
    </source>
</evidence>
<dbReference type="Proteomes" id="UP001596045">
    <property type="component" value="Unassembled WGS sequence"/>
</dbReference>
<dbReference type="EMBL" id="JBHSMT010000026">
    <property type="protein sequence ID" value="MFC5475069.1"/>
    <property type="molecule type" value="Genomic_DNA"/>
</dbReference>
<reference evidence="11" key="1">
    <citation type="journal article" date="2019" name="Int. J. Syst. Evol. Microbiol.">
        <title>The Global Catalogue of Microorganisms (GCM) 10K type strain sequencing project: providing services to taxonomists for standard genome sequencing and annotation.</title>
        <authorList>
            <consortium name="The Broad Institute Genomics Platform"/>
            <consortium name="The Broad Institute Genome Sequencing Center for Infectious Disease"/>
            <person name="Wu L."/>
            <person name="Ma J."/>
        </authorList>
    </citation>
    <scope>NUCLEOTIDE SEQUENCE [LARGE SCALE GENOMIC DNA]</scope>
    <source>
        <strain evidence="11">JCM 17066</strain>
    </source>
</reference>
<name>A0ABW0MA83_9BURK</name>
<dbReference type="PANTHER" id="PTHR22726">
    <property type="entry name" value="METALLOENDOPEPTIDASE OMA1"/>
    <property type="match status" value="1"/>
</dbReference>
<comment type="caution">
    <text evidence="10">The sequence shown here is derived from an EMBL/GenBank/DDBJ whole genome shotgun (WGS) entry which is preliminary data.</text>
</comment>
<comment type="similarity">
    <text evidence="6">Belongs to the peptidase M48 family.</text>
</comment>
<protein>
    <submittedName>
        <fullName evidence="10">M48 family metalloprotease</fullName>
        <ecNumber evidence="10">3.4.24.-</ecNumber>
    </submittedName>
</protein>
<keyword evidence="3 6" id="KW-0378">Hydrolase</keyword>
<gene>
    <name evidence="10" type="ORF">ACFPM8_13995</name>
</gene>
<feature type="region of interest" description="Disordered" evidence="7">
    <location>
        <begin position="35"/>
        <end position="61"/>
    </location>
</feature>
<evidence type="ECO:0000256" key="1">
    <source>
        <dbReference type="ARBA" id="ARBA00022670"/>
    </source>
</evidence>
<feature type="domain" description="Peptidase M48" evidence="9">
    <location>
        <begin position="210"/>
        <end position="350"/>
    </location>
</feature>
<dbReference type="PANTHER" id="PTHR22726:SF1">
    <property type="entry name" value="METALLOENDOPEPTIDASE OMA1, MITOCHONDRIAL"/>
    <property type="match status" value="1"/>
</dbReference>
<dbReference type="EC" id="3.4.24.-" evidence="10"/>
<keyword evidence="5 6" id="KW-0482">Metalloprotease</keyword>
<dbReference type="PROSITE" id="PS51257">
    <property type="entry name" value="PROKAR_LIPOPROTEIN"/>
    <property type="match status" value="1"/>
</dbReference>